<evidence type="ECO:0000313" key="3">
    <source>
        <dbReference type="Proteomes" id="UP001066276"/>
    </source>
</evidence>
<dbReference type="AlphaFoldDB" id="A0AAV7KUD6"/>
<keyword evidence="3" id="KW-1185">Reference proteome</keyword>
<comment type="caution">
    <text evidence="2">The sequence shown here is derived from an EMBL/GenBank/DDBJ whole genome shotgun (WGS) entry which is preliminary data.</text>
</comment>
<proteinExistence type="predicted"/>
<dbReference type="EMBL" id="JANPWB010000016">
    <property type="protein sequence ID" value="KAJ1082134.1"/>
    <property type="molecule type" value="Genomic_DNA"/>
</dbReference>
<gene>
    <name evidence="2" type="ORF">NDU88_002304</name>
</gene>
<accession>A0AAV7KUD6</accession>
<feature type="compositionally biased region" description="Polar residues" evidence="1">
    <location>
        <begin position="20"/>
        <end position="31"/>
    </location>
</feature>
<sequence>MPDGLCGPARTAAAAEQITKWSSEGGRQQSAAPEDCGEAFPPRWGSPGWGCPRVEVFNRQGGDSLLGAYLRTGRPGLSGAAGGSCAPPGLSRVTGPILVSGQAKTGYRPRGAMMSGQAEAGYRLRGAVKNCRLVWTDRTPSPMTGWRRGAKVGARKIGPAPVL</sequence>
<feature type="region of interest" description="Disordered" evidence="1">
    <location>
        <begin position="20"/>
        <end position="41"/>
    </location>
</feature>
<reference evidence="2" key="1">
    <citation type="journal article" date="2022" name="bioRxiv">
        <title>Sequencing and chromosome-scale assembly of the giantPleurodeles waltlgenome.</title>
        <authorList>
            <person name="Brown T."/>
            <person name="Elewa A."/>
            <person name="Iarovenko S."/>
            <person name="Subramanian E."/>
            <person name="Araus A.J."/>
            <person name="Petzold A."/>
            <person name="Susuki M."/>
            <person name="Suzuki K.-i.T."/>
            <person name="Hayashi T."/>
            <person name="Toyoda A."/>
            <person name="Oliveira C."/>
            <person name="Osipova E."/>
            <person name="Leigh N.D."/>
            <person name="Simon A."/>
            <person name="Yun M.H."/>
        </authorList>
    </citation>
    <scope>NUCLEOTIDE SEQUENCE</scope>
    <source>
        <strain evidence="2">20211129_DDA</strain>
        <tissue evidence="2">Liver</tissue>
    </source>
</reference>
<evidence type="ECO:0000313" key="2">
    <source>
        <dbReference type="EMBL" id="KAJ1082134.1"/>
    </source>
</evidence>
<protein>
    <submittedName>
        <fullName evidence="2">Uncharacterized protein</fullName>
    </submittedName>
</protein>
<evidence type="ECO:0000256" key="1">
    <source>
        <dbReference type="SAM" id="MobiDB-lite"/>
    </source>
</evidence>
<dbReference type="Proteomes" id="UP001066276">
    <property type="component" value="Chromosome 12"/>
</dbReference>
<organism evidence="2 3">
    <name type="scientific">Pleurodeles waltl</name>
    <name type="common">Iberian ribbed newt</name>
    <dbReference type="NCBI Taxonomy" id="8319"/>
    <lineage>
        <taxon>Eukaryota</taxon>
        <taxon>Metazoa</taxon>
        <taxon>Chordata</taxon>
        <taxon>Craniata</taxon>
        <taxon>Vertebrata</taxon>
        <taxon>Euteleostomi</taxon>
        <taxon>Amphibia</taxon>
        <taxon>Batrachia</taxon>
        <taxon>Caudata</taxon>
        <taxon>Salamandroidea</taxon>
        <taxon>Salamandridae</taxon>
        <taxon>Pleurodelinae</taxon>
        <taxon>Pleurodeles</taxon>
    </lineage>
</organism>
<name>A0AAV7KUD6_PLEWA</name>